<reference evidence="1" key="1">
    <citation type="submission" date="2024-06" db="EMBL/GenBank/DDBJ databases">
        <title>Intestivirid acquisition increases across infancy in a wild primate population.</title>
        <authorList>
            <person name="Schneider-Creas I.A."/>
            <person name="Moya I.L."/>
            <person name="Chiou K.L."/>
            <person name="Baniel A."/>
            <person name="Azanaw Haile A."/>
            <person name="Kebede F."/>
            <person name="Abebe B."/>
            <person name="Snyder-Mackler N."/>
            <person name="Varsani A."/>
        </authorList>
    </citation>
    <scope>NUCLEOTIDE SEQUENCE</scope>
    <source>
        <strain evidence="1">Int_RNL_2017_0546_COW</strain>
    </source>
</reference>
<sequence>MTNEKIIFGGIEFNKENVQRFSAHIVNIRYDSKYESYLASLSDEERENYPDYKVGLVLDSHSLMGFNSHKGVEVSDSHIIWLSEYELQYALYCNELVNKVFLEEYLVEKKLDFLKGSLITGALLRYEEGTVPTFPFSGKEGDAPLEHNLIKAYAERIVFDMDSPCHRFEQRNAVLAYAEKYPQFDIEDVIDSLEDIGAIAISEKARESFLRKKKVEPNMAQMFEMMKLMMNK</sequence>
<accession>A0AAU8MHZ8</accession>
<evidence type="ECO:0000313" key="1">
    <source>
        <dbReference type="EMBL" id="XCO00516.1"/>
    </source>
</evidence>
<name>A0AAU8MHZ8_9CAUD</name>
<organism evidence="1">
    <name type="scientific">Geladintestivirus 1</name>
    <dbReference type="NCBI Taxonomy" id="3233133"/>
    <lineage>
        <taxon>Viruses</taxon>
        <taxon>Duplodnaviria</taxon>
        <taxon>Heunggongvirae</taxon>
        <taxon>Uroviricota</taxon>
        <taxon>Caudoviricetes</taxon>
        <taxon>Crassvirales</taxon>
    </lineage>
</organism>
<dbReference type="EMBL" id="PP965499">
    <property type="protein sequence ID" value="XCO00516.1"/>
    <property type="molecule type" value="Genomic_DNA"/>
</dbReference>
<proteinExistence type="predicted"/>
<protein>
    <submittedName>
        <fullName evidence="1">Uncharacterized protein</fullName>
    </submittedName>
</protein>